<feature type="non-terminal residue" evidence="10">
    <location>
        <position position="318"/>
    </location>
</feature>
<dbReference type="AlphaFoldDB" id="A0A1V9XPQ4"/>
<feature type="compositionally biased region" description="Basic and acidic residues" evidence="8">
    <location>
        <begin position="309"/>
        <end position="318"/>
    </location>
</feature>
<feature type="region of interest" description="Disordered" evidence="8">
    <location>
        <begin position="291"/>
        <end position="318"/>
    </location>
</feature>
<dbReference type="InterPro" id="IPR027417">
    <property type="entry name" value="P-loop_NTPase"/>
</dbReference>
<evidence type="ECO:0000256" key="1">
    <source>
        <dbReference type="ARBA" id="ARBA00004141"/>
    </source>
</evidence>
<dbReference type="Pfam" id="PF00005">
    <property type="entry name" value="ABC_tran"/>
    <property type="match status" value="1"/>
</dbReference>
<evidence type="ECO:0000313" key="10">
    <source>
        <dbReference type="EMBL" id="OQR75403.1"/>
    </source>
</evidence>
<dbReference type="SUPFAM" id="SSF52540">
    <property type="entry name" value="P-loop containing nucleoside triphosphate hydrolases"/>
    <property type="match status" value="1"/>
</dbReference>
<dbReference type="GO" id="GO:0042626">
    <property type="term" value="F:ATPase-coupled transmembrane transporter activity"/>
    <property type="evidence" value="ECO:0007669"/>
    <property type="project" value="TreeGrafter"/>
</dbReference>
<evidence type="ECO:0000256" key="8">
    <source>
        <dbReference type="SAM" id="MobiDB-lite"/>
    </source>
</evidence>
<organism evidence="10 11">
    <name type="scientific">Tropilaelaps mercedesae</name>
    <dbReference type="NCBI Taxonomy" id="418985"/>
    <lineage>
        <taxon>Eukaryota</taxon>
        <taxon>Metazoa</taxon>
        <taxon>Ecdysozoa</taxon>
        <taxon>Arthropoda</taxon>
        <taxon>Chelicerata</taxon>
        <taxon>Arachnida</taxon>
        <taxon>Acari</taxon>
        <taxon>Parasitiformes</taxon>
        <taxon>Mesostigmata</taxon>
        <taxon>Gamasina</taxon>
        <taxon>Dermanyssoidea</taxon>
        <taxon>Laelapidae</taxon>
        <taxon>Tropilaelaps</taxon>
    </lineage>
</organism>
<comment type="caution">
    <text evidence="10">The sequence shown here is derived from an EMBL/GenBank/DDBJ whole genome shotgun (WGS) entry which is preliminary data.</text>
</comment>
<dbReference type="CDD" id="cd03250">
    <property type="entry name" value="ABCC_MRP_domain1"/>
    <property type="match status" value="1"/>
</dbReference>
<dbReference type="OrthoDB" id="10065830at2759"/>
<evidence type="ECO:0000256" key="4">
    <source>
        <dbReference type="ARBA" id="ARBA00022741"/>
    </source>
</evidence>
<dbReference type="InterPro" id="IPR017871">
    <property type="entry name" value="ABC_transporter-like_CS"/>
</dbReference>
<gene>
    <name evidence="10" type="ORF">BIW11_08441</name>
</gene>
<dbReference type="InterPro" id="IPR003593">
    <property type="entry name" value="AAA+_ATPase"/>
</dbReference>
<name>A0A1V9XPQ4_9ACAR</name>
<dbReference type="PANTHER" id="PTHR24223">
    <property type="entry name" value="ATP-BINDING CASSETTE SUB-FAMILY C"/>
    <property type="match status" value="1"/>
</dbReference>
<evidence type="ECO:0000256" key="6">
    <source>
        <dbReference type="ARBA" id="ARBA00022989"/>
    </source>
</evidence>
<dbReference type="InterPro" id="IPR050173">
    <property type="entry name" value="ABC_transporter_C-like"/>
</dbReference>
<dbReference type="InParanoid" id="A0A1V9XPQ4"/>
<accession>A0A1V9XPQ4</accession>
<keyword evidence="2" id="KW-0813">Transport</keyword>
<keyword evidence="6" id="KW-1133">Transmembrane helix</keyword>
<feature type="compositionally biased region" description="Low complexity" evidence="8">
    <location>
        <begin position="292"/>
        <end position="308"/>
    </location>
</feature>
<evidence type="ECO:0000256" key="2">
    <source>
        <dbReference type="ARBA" id="ARBA00022448"/>
    </source>
</evidence>
<dbReference type="InterPro" id="IPR003439">
    <property type="entry name" value="ABC_transporter-like_ATP-bd"/>
</dbReference>
<dbReference type="GO" id="GO:0016020">
    <property type="term" value="C:membrane"/>
    <property type="evidence" value="ECO:0007669"/>
    <property type="project" value="UniProtKB-SubCell"/>
</dbReference>
<keyword evidence="7" id="KW-0472">Membrane</keyword>
<dbReference type="Gene3D" id="3.40.50.300">
    <property type="entry name" value="P-loop containing nucleotide triphosphate hydrolases"/>
    <property type="match status" value="1"/>
</dbReference>
<evidence type="ECO:0000259" key="9">
    <source>
        <dbReference type="PROSITE" id="PS50893"/>
    </source>
</evidence>
<keyword evidence="3" id="KW-0812">Transmembrane</keyword>
<dbReference type="FunFam" id="3.40.50.300:FF:000997">
    <property type="entry name" value="Multidrug resistance-associated protein 1"/>
    <property type="match status" value="1"/>
</dbReference>
<comment type="subcellular location">
    <subcellularLocation>
        <location evidence="1">Membrane</location>
        <topology evidence="1">Multi-pass membrane protein</topology>
    </subcellularLocation>
</comment>
<dbReference type="EMBL" id="MNPL01006416">
    <property type="protein sequence ID" value="OQR75403.1"/>
    <property type="molecule type" value="Genomic_DNA"/>
</dbReference>
<reference evidence="10 11" key="1">
    <citation type="journal article" date="2017" name="Gigascience">
        <title>Draft genome of the honey bee ectoparasitic mite, Tropilaelaps mercedesae, is shaped by the parasitic life history.</title>
        <authorList>
            <person name="Dong X."/>
            <person name="Armstrong S.D."/>
            <person name="Xia D."/>
            <person name="Makepeace B.L."/>
            <person name="Darby A.C."/>
            <person name="Kadowaki T."/>
        </authorList>
    </citation>
    <scope>NUCLEOTIDE SEQUENCE [LARGE SCALE GENOMIC DNA]</scope>
    <source>
        <strain evidence="10">Wuxi-XJTLU</strain>
    </source>
</reference>
<dbReference type="Proteomes" id="UP000192247">
    <property type="component" value="Unassembled WGS sequence"/>
</dbReference>
<keyword evidence="4" id="KW-0547">Nucleotide-binding</keyword>
<proteinExistence type="predicted"/>
<keyword evidence="11" id="KW-1185">Reference proteome</keyword>
<dbReference type="GO" id="GO:0016887">
    <property type="term" value="F:ATP hydrolysis activity"/>
    <property type="evidence" value="ECO:0007669"/>
    <property type="project" value="InterPro"/>
</dbReference>
<evidence type="ECO:0000256" key="7">
    <source>
        <dbReference type="ARBA" id="ARBA00023136"/>
    </source>
</evidence>
<evidence type="ECO:0000256" key="3">
    <source>
        <dbReference type="ARBA" id="ARBA00022692"/>
    </source>
</evidence>
<dbReference type="SMART" id="SM00382">
    <property type="entry name" value="AAA"/>
    <property type="match status" value="1"/>
</dbReference>
<evidence type="ECO:0000256" key="5">
    <source>
        <dbReference type="ARBA" id="ARBA00022840"/>
    </source>
</evidence>
<dbReference type="PROSITE" id="PS50893">
    <property type="entry name" value="ABC_TRANSPORTER_2"/>
    <property type="match status" value="1"/>
</dbReference>
<evidence type="ECO:0000313" key="11">
    <source>
        <dbReference type="Proteomes" id="UP000192247"/>
    </source>
</evidence>
<dbReference type="STRING" id="418985.A0A1V9XPQ4"/>
<keyword evidence="5" id="KW-0067">ATP-binding</keyword>
<protein>
    <submittedName>
        <fullName evidence="10">Multidrug resistance-associated protein 1-like</fullName>
    </submittedName>
</protein>
<dbReference type="GO" id="GO:0005524">
    <property type="term" value="F:ATP binding"/>
    <property type="evidence" value="ECO:0007669"/>
    <property type="project" value="UniProtKB-KW"/>
</dbReference>
<feature type="domain" description="ABC transporter" evidence="9">
    <location>
        <begin position="22"/>
        <end position="246"/>
    </location>
</feature>
<dbReference type="PROSITE" id="PS00211">
    <property type="entry name" value="ABC_TRANSPORTER_1"/>
    <property type="match status" value="1"/>
</dbReference>
<sequence length="318" mass="35012">MVQVDPSVVRDDGLDHDEEIALKNATLSWTEDESPVLKDVNLSVRKGELIAVVGSVASGKSSLVQAIIGEMKPSTGSIHRRRTSRLAYVPQQAWILNNTIRRNILFDQPHQKSVYQEVVQKCCLMPDLKTLPAGDGTEIGEKGVNLSGGQKQRVSLARAVYQDADVYLLDDPLSAVDAHVAYSLFTDVIGPEGLLRDKTRLLVTHSVAILPKVDRIVILDDGRITHQGTYDDIMRSNVRLKELIETHANTEVDDIPLSAYDQGEYTNVKAEIADRVSLGIKHENNLPRIRQRTTSTASISSTGSGASRVEQHFSEIPS</sequence>